<reference evidence="1 2" key="1">
    <citation type="submission" date="2018-06" db="EMBL/GenBank/DDBJ databases">
        <title>Sphaerisporangium craniellae sp. nov., isolated from a marine sponge in the South China Sea.</title>
        <authorList>
            <person name="Li L."/>
        </authorList>
    </citation>
    <scope>NUCLEOTIDE SEQUENCE [LARGE SCALE GENOMIC DNA]</scope>
    <source>
        <strain evidence="1 2">LHW63015</strain>
    </source>
</reference>
<dbReference type="Proteomes" id="UP000253303">
    <property type="component" value="Unassembled WGS sequence"/>
</dbReference>
<dbReference type="EMBL" id="QMEY01000007">
    <property type="protein sequence ID" value="RBQ18446.1"/>
    <property type="molecule type" value="Genomic_DNA"/>
</dbReference>
<dbReference type="AlphaFoldDB" id="A0A366LWV7"/>
<sequence>MGYELRVEREQPLAYAELTAALTPAGYALRGSEEAGQVIARHGEAEHVIAEWRGRLWGEPLSDWQVAQLAKLADALAARLVGEDGEVYAIRDGMVEQVNAEASYAFGKLADIISAGPAQWSE</sequence>
<gene>
    <name evidence="1" type="ORF">DP939_18175</name>
</gene>
<keyword evidence="2" id="KW-1185">Reference proteome</keyword>
<dbReference type="RefSeq" id="WP_113981921.1">
    <property type="nucleotide sequence ID" value="NZ_QMEY01000007.1"/>
</dbReference>
<organism evidence="1 2">
    <name type="scientific">Spongiactinospora rosea</name>
    <dbReference type="NCBI Taxonomy" id="2248750"/>
    <lineage>
        <taxon>Bacteria</taxon>
        <taxon>Bacillati</taxon>
        <taxon>Actinomycetota</taxon>
        <taxon>Actinomycetes</taxon>
        <taxon>Streptosporangiales</taxon>
        <taxon>Streptosporangiaceae</taxon>
        <taxon>Spongiactinospora</taxon>
    </lineage>
</organism>
<proteinExistence type="predicted"/>
<protein>
    <submittedName>
        <fullName evidence="1">Uncharacterized protein</fullName>
    </submittedName>
</protein>
<evidence type="ECO:0000313" key="2">
    <source>
        <dbReference type="Proteomes" id="UP000253303"/>
    </source>
</evidence>
<name>A0A366LWV7_9ACTN</name>
<dbReference type="OrthoDB" id="3538834at2"/>
<comment type="caution">
    <text evidence="1">The sequence shown here is derived from an EMBL/GenBank/DDBJ whole genome shotgun (WGS) entry which is preliminary data.</text>
</comment>
<evidence type="ECO:0000313" key="1">
    <source>
        <dbReference type="EMBL" id="RBQ18446.1"/>
    </source>
</evidence>
<accession>A0A366LWV7</accession>